<dbReference type="GO" id="GO:0016810">
    <property type="term" value="F:hydrolase activity, acting on carbon-nitrogen (but not peptide) bonds"/>
    <property type="evidence" value="ECO:0007669"/>
    <property type="project" value="InterPro"/>
</dbReference>
<dbReference type="NCBIfam" id="NF005540">
    <property type="entry name" value="PRK07203.1"/>
    <property type="match status" value="1"/>
</dbReference>
<dbReference type="InterPro" id="IPR050287">
    <property type="entry name" value="MTA/SAH_deaminase"/>
</dbReference>
<evidence type="ECO:0000313" key="5">
    <source>
        <dbReference type="Proteomes" id="UP000253046"/>
    </source>
</evidence>
<comment type="caution">
    <text evidence="4">The sequence shown here is derived from an EMBL/GenBank/DDBJ whole genome shotgun (WGS) entry which is preliminary data.</text>
</comment>
<evidence type="ECO:0000256" key="1">
    <source>
        <dbReference type="ARBA" id="ARBA00006745"/>
    </source>
</evidence>
<reference evidence="4 5" key="1">
    <citation type="submission" date="2018-06" db="EMBL/GenBank/DDBJ databases">
        <title>Genomic Encyclopedia of Type Strains, Phase IV (KMG-IV): sequencing the most valuable type-strain genomes for metagenomic binning, comparative biology and taxonomic classification.</title>
        <authorList>
            <person name="Goeker M."/>
        </authorList>
    </citation>
    <scope>NUCLEOTIDE SEQUENCE [LARGE SCALE GENOMIC DNA]</scope>
    <source>
        <strain evidence="4 5">DSM 30166</strain>
    </source>
</reference>
<dbReference type="InterPro" id="IPR032466">
    <property type="entry name" value="Metal_Hydrolase"/>
</dbReference>
<name>A0A366I4G9_9GAMM</name>
<sequence>MLILQNVTALQFVPAQVSEGMDIAIEGGVIADVGRNLASRYPTATVKAMHGRLAMPGMVCAHSHFYSGLARGMLADIAPCPDFISTLKHLWWKLDRALDEESLYYSALTCALEAIKQGCTAVIDHHASPSLISGSLDILRQGFLKAGLRGMTCYETTDRNGGLDELQRGVEENIRFARRIDADRQAGREPYLVEAHIGAHAPFTLPDAGLDMLADALRETGRGLHIHVAEDRYDVSHCHHHYGVDPMTRLEQAGLLNEKSLIAHGLFLSADEVETINRHQACLVHNARSNMNNQVGYNQRLAQYRHVALGTDGIGADMFEELKFAWFKHRDAGGTLWPDSFLRFLHNGNHLLEQNFNARFGCLMPGYQADLTICDYLPPTPLCGENVAGHLAFGLSAASVHSVMVAGNMVYEDRRFPFEVDEIYRLARQSAAGLWRRMDKLSIQ</sequence>
<dbReference type="PANTHER" id="PTHR43794">
    <property type="entry name" value="AMINOHYDROLASE SSNA-RELATED"/>
    <property type="match status" value="1"/>
</dbReference>
<dbReference type="EMBL" id="QNRY01000018">
    <property type="protein sequence ID" value="RBP62161.1"/>
    <property type="molecule type" value="Genomic_DNA"/>
</dbReference>
<evidence type="ECO:0000256" key="2">
    <source>
        <dbReference type="ARBA" id="ARBA00022801"/>
    </source>
</evidence>
<dbReference type="InterPro" id="IPR006680">
    <property type="entry name" value="Amidohydro-rel"/>
</dbReference>
<keyword evidence="5" id="KW-1185">Reference proteome</keyword>
<evidence type="ECO:0000259" key="3">
    <source>
        <dbReference type="Pfam" id="PF01979"/>
    </source>
</evidence>
<comment type="similarity">
    <text evidence="1">Belongs to the metallo-dependent hydrolases superfamily. ATZ/TRZ family.</text>
</comment>
<gene>
    <name evidence="4" type="ORF">DES54_11832</name>
</gene>
<dbReference type="InterPro" id="IPR017700">
    <property type="entry name" value="Aminohydrolase_SsnA"/>
</dbReference>
<dbReference type="SUPFAM" id="SSF51556">
    <property type="entry name" value="Metallo-dependent hydrolases"/>
    <property type="match status" value="1"/>
</dbReference>
<feature type="domain" description="Amidohydrolase-related" evidence="3">
    <location>
        <begin position="54"/>
        <end position="410"/>
    </location>
</feature>
<dbReference type="RefSeq" id="WP_113866840.1">
    <property type="nucleotide sequence ID" value="NZ_AGJP01000001.1"/>
</dbReference>
<proteinExistence type="inferred from homology"/>
<dbReference type="NCBIfam" id="TIGR03314">
    <property type="entry name" value="Se_ssnA"/>
    <property type="match status" value="1"/>
</dbReference>
<dbReference type="InterPro" id="IPR011059">
    <property type="entry name" value="Metal-dep_hydrolase_composite"/>
</dbReference>
<evidence type="ECO:0000313" key="4">
    <source>
        <dbReference type="EMBL" id="RBP62161.1"/>
    </source>
</evidence>
<dbReference type="OrthoDB" id="9807210at2"/>
<organism evidence="4 5">
    <name type="scientific">Brenneria salicis ATCC 15712 = DSM 30166</name>
    <dbReference type="NCBI Taxonomy" id="714314"/>
    <lineage>
        <taxon>Bacteria</taxon>
        <taxon>Pseudomonadati</taxon>
        <taxon>Pseudomonadota</taxon>
        <taxon>Gammaproteobacteria</taxon>
        <taxon>Enterobacterales</taxon>
        <taxon>Pectobacteriaceae</taxon>
        <taxon>Brenneria</taxon>
    </lineage>
</organism>
<dbReference type="SUPFAM" id="SSF51338">
    <property type="entry name" value="Composite domain of metallo-dependent hydrolases"/>
    <property type="match status" value="1"/>
</dbReference>
<accession>A0A366I4G9</accession>
<dbReference type="Gene3D" id="2.30.40.10">
    <property type="entry name" value="Urease, subunit C, domain 1"/>
    <property type="match status" value="1"/>
</dbReference>
<protein>
    <submittedName>
        <fullName evidence="4">Putative selenium metabolism protein SsnA</fullName>
    </submittedName>
</protein>
<dbReference type="AlphaFoldDB" id="A0A366I4G9"/>
<dbReference type="PANTHER" id="PTHR43794:SF11">
    <property type="entry name" value="AMIDOHYDROLASE-RELATED DOMAIN-CONTAINING PROTEIN"/>
    <property type="match status" value="1"/>
</dbReference>
<dbReference type="Gene3D" id="3.20.20.140">
    <property type="entry name" value="Metal-dependent hydrolases"/>
    <property type="match status" value="1"/>
</dbReference>
<dbReference type="Proteomes" id="UP000253046">
    <property type="component" value="Unassembled WGS sequence"/>
</dbReference>
<dbReference type="Pfam" id="PF01979">
    <property type="entry name" value="Amidohydro_1"/>
    <property type="match status" value="1"/>
</dbReference>
<keyword evidence="2" id="KW-0378">Hydrolase</keyword>